<proteinExistence type="predicted"/>
<dbReference type="Proteomes" id="UP000658320">
    <property type="component" value="Unassembled WGS sequence"/>
</dbReference>
<evidence type="ECO:0000313" key="2">
    <source>
        <dbReference type="Proteomes" id="UP000658320"/>
    </source>
</evidence>
<keyword evidence="2" id="KW-1185">Reference proteome</keyword>
<dbReference type="EMBL" id="BMSX01000041">
    <property type="protein sequence ID" value="GGR61265.1"/>
    <property type="molecule type" value="Genomic_DNA"/>
</dbReference>
<protein>
    <submittedName>
        <fullName evidence="1">Uncharacterized protein</fullName>
    </submittedName>
</protein>
<gene>
    <name evidence="1" type="ORF">GCM10010251_92530</name>
</gene>
<sequence length="82" mass="9298">MTYRKRMEWPPHVRQMVGEELRLAHEAAQAAEVAFKIRVYIAVEQGLTTREVAEHIGISQAAASKYRIQGEAAYRARQTAAE</sequence>
<accession>A0A918FQF0</accession>
<dbReference type="AlphaFoldDB" id="A0A918FQF0"/>
<name>A0A918FQF0_9ACTN</name>
<reference evidence="1" key="1">
    <citation type="journal article" date="2014" name="Int. J. Syst. Evol. Microbiol.">
        <title>Complete genome sequence of Corynebacterium casei LMG S-19264T (=DSM 44701T), isolated from a smear-ripened cheese.</title>
        <authorList>
            <consortium name="US DOE Joint Genome Institute (JGI-PGF)"/>
            <person name="Walter F."/>
            <person name="Albersmeier A."/>
            <person name="Kalinowski J."/>
            <person name="Ruckert C."/>
        </authorList>
    </citation>
    <scope>NUCLEOTIDE SEQUENCE</scope>
    <source>
        <strain evidence="1">JCM 4346</strain>
    </source>
</reference>
<dbReference type="RefSeq" id="WP_189944059.1">
    <property type="nucleotide sequence ID" value="NZ_BMSX01000041.1"/>
</dbReference>
<reference evidence="1" key="2">
    <citation type="submission" date="2020-09" db="EMBL/GenBank/DDBJ databases">
        <authorList>
            <person name="Sun Q."/>
            <person name="Ohkuma M."/>
        </authorList>
    </citation>
    <scope>NUCLEOTIDE SEQUENCE</scope>
    <source>
        <strain evidence="1">JCM 4346</strain>
    </source>
</reference>
<evidence type="ECO:0000313" key="1">
    <source>
        <dbReference type="EMBL" id="GGR61265.1"/>
    </source>
</evidence>
<comment type="caution">
    <text evidence="1">The sequence shown here is derived from an EMBL/GenBank/DDBJ whole genome shotgun (WGS) entry which is preliminary data.</text>
</comment>
<organism evidence="1 2">
    <name type="scientific">Streptomyces aurantiogriseus</name>
    <dbReference type="NCBI Taxonomy" id="66870"/>
    <lineage>
        <taxon>Bacteria</taxon>
        <taxon>Bacillati</taxon>
        <taxon>Actinomycetota</taxon>
        <taxon>Actinomycetes</taxon>
        <taxon>Kitasatosporales</taxon>
        <taxon>Streptomycetaceae</taxon>
        <taxon>Streptomyces</taxon>
    </lineage>
</organism>